<dbReference type="InterPro" id="IPR033130">
    <property type="entry name" value="RNase_T2_His_AS_2"/>
</dbReference>
<dbReference type="Pfam" id="PF00445">
    <property type="entry name" value="Ribonuclease_T2"/>
    <property type="match status" value="1"/>
</dbReference>
<proteinExistence type="inferred from homology"/>
<dbReference type="PANTHER" id="PTHR11240:SF22">
    <property type="entry name" value="RIBONUCLEASE T2"/>
    <property type="match status" value="1"/>
</dbReference>
<evidence type="ECO:0000313" key="3">
    <source>
        <dbReference type="EMBL" id="MBL0374502.1"/>
    </source>
</evidence>
<organism evidence="3 4">
    <name type="scientific">Rhizobium setariae</name>
    <dbReference type="NCBI Taxonomy" id="2801340"/>
    <lineage>
        <taxon>Bacteria</taxon>
        <taxon>Pseudomonadati</taxon>
        <taxon>Pseudomonadota</taxon>
        <taxon>Alphaproteobacteria</taxon>
        <taxon>Hyphomicrobiales</taxon>
        <taxon>Rhizobiaceae</taxon>
        <taxon>Rhizobium/Agrobacterium group</taxon>
        <taxon>Rhizobium</taxon>
    </lineage>
</organism>
<dbReference type="InterPro" id="IPR036430">
    <property type="entry name" value="RNase_T2-like_sf"/>
</dbReference>
<evidence type="ECO:0000256" key="2">
    <source>
        <dbReference type="RuleBase" id="RU004328"/>
    </source>
</evidence>
<dbReference type="Proteomes" id="UP000633219">
    <property type="component" value="Unassembled WGS sequence"/>
</dbReference>
<dbReference type="GO" id="GO:0006401">
    <property type="term" value="P:RNA catabolic process"/>
    <property type="evidence" value="ECO:0007669"/>
    <property type="project" value="TreeGrafter"/>
</dbReference>
<reference evidence="3" key="1">
    <citation type="submission" date="2021-01" db="EMBL/GenBank/DDBJ databases">
        <title>Rhizobium sp. strain KVB221 16S ribosomal RNA gene Genome sequencing and assembly.</title>
        <authorList>
            <person name="Kang M."/>
        </authorList>
    </citation>
    <scope>NUCLEOTIDE SEQUENCE</scope>
    <source>
        <strain evidence="3">KVB221</strain>
    </source>
</reference>
<dbReference type="SUPFAM" id="SSF55895">
    <property type="entry name" value="Ribonuclease Rh-like"/>
    <property type="match status" value="1"/>
</dbReference>
<gene>
    <name evidence="3" type="ORF">JJB09_21035</name>
</gene>
<evidence type="ECO:0000313" key="4">
    <source>
        <dbReference type="Proteomes" id="UP000633219"/>
    </source>
</evidence>
<sequence length="234" mass="25046">MPADPTEEQAASSEASPQGRTVMILGVSWHSGFCEGWSKAPECASQTAESIDARQFSLHGLWHVGKTYCGVPEALKAQDKQRKWLDMPELALDDDVKAELVRAMPGARSGLDRHEWIKHGTCSGDLAVDYYAQSLRLLDTLNGSAVQELFERNLGKALGESEIKAAFEQALGSGAGDKVRMRCRKDGDRQVITGLTIGLGKGDGSEADLRALVAAAGTTKFGCPEGIVDEAGLQ</sequence>
<dbReference type="EMBL" id="JAEQNC010000013">
    <property type="protein sequence ID" value="MBL0374502.1"/>
    <property type="molecule type" value="Genomic_DNA"/>
</dbReference>
<evidence type="ECO:0000256" key="1">
    <source>
        <dbReference type="ARBA" id="ARBA00007469"/>
    </source>
</evidence>
<dbReference type="GO" id="GO:0003723">
    <property type="term" value="F:RNA binding"/>
    <property type="evidence" value="ECO:0007669"/>
    <property type="project" value="InterPro"/>
</dbReference>
<keyword evidence="4" id="KW-1185">Reference proteome</keyword>
<dbReference type="InterPro" id="IPR001568">
    <property type="entry name" value="RNase_T2-like"/>
</dbReference>
<name>A0A936YVW1_9HYPH</name>
<protein>
    <submittedName>
        <fullName evidence="3">Ribonuclease</fullName>
    </submittedName>
</protein>
<dbReference type="RefSeq" id="WP_201663037.1">
    <property type="nucleotide sequence ID" value="NZ_JAEQNC010000013.1"/>
</dbReference>
<comment type="similarity">
    <text evidence="1 2">Belongs to the RNase T2 family.</text>
</comment>
<dbReference type="Gene3D" id="3.90.730.10">
    <property type="entry name" value="Ribonuclease T2-like"/>
    <property type="match status" value="1"/>
</dbReference>
<dbReference type="PROSITE" id="PS00531">
    <property type="entry name" value="RNASE_T2_2"/>
    <property type="match status" value="1"/>
</dbReference>
<dbReference type="GO" id="GO:0033897">
    <property type="term" value="F:ribonuclease T2 activity"/>
    <property type="evidence" value="ECO:0007669"/>
    <property type="project" value="InterPro"/>
</dbReference>
<dbReference type="AlphaFoldDB" id="A0A936YVW1"/>
<dbReference type="PANTHER" id="PTHR11240">
    <property type="entry name" value="RIBONUCLEASE T2"/>
    <property type="match status" value="1"/>
</dbReference>
<accession>A0A936YVW1</accession>
<comment type="caution">
    <text evidence="3">The sequence shown here is derived from an EMBL/GenBank/DDBJ whole genome shotgun (WGS) entry which is preliminary data.</text>
</comment>